<dbReference type="RefSeq" id="WP_192750100.1">
    <property type="nucleotide sequence ID" value="NZ_BAABJL010000035.1"/>
</dbReference>
<protein>
    <recommendedName>
        <fullName evidence="3">DUF2188 domain-containing protein</fullName>
    </recommendedName>
</protein>
<name>A0A927R7S2_9ACTN</name>
<reference evidence="1" key="1">
    <citation type="submission" date="2020-10" db="EMBL/GenBank/DDBJ databases">
        <title>Sequencing the genomes of 1000 actinobacteria strains.</title>
        <authorList>
            <person name="Klenk H.-P."/>
        </authorList>
    </citation>
    <scope>NUCLEOTIDE SEQUENCE</scope>
    <source>
        <strain evidence="1">DSM 45354</strain>
    </source>
</reference>
<proteinExistence type="predicted"/>
<sequence>MDADRPVYRVQPERGRWKLSRNDEMLEIFEAKLDAVEEGRKRARAEHPSQLVIHGRHGVVEVESIY</sequence>
<dbReference type="InterPro" id="IPR018691">
    <property type="entry name" value="DUF2188"/>
</dbReference>
<evidence type="ECO:0008006" key="3">
    <source>
        <dbReference type="Google" id="ProtNLM"/>
    </source>
</evidence>
<dbReference type="Pfam" id="PF09954">
    <property type="entry name" value="DUF2188"/>
    <property type="match status" value="1"/>
</dbReference>
<accession>A0A927R7S2</accession>
<evidence type="ECO:0000313" key="1">
    <source>
        <dbReference type="EMBL" id="MBE1605882.1"/>
    </source>
</evidence>
<organism evidence="1 2">
    <name type="scientific">Actinopolymorpha pittospori</name>
    <dbReference type="NCBI Taxonomy" id="648752"/>
    <lineage>
        <taxon>Bacteria</taxon>
        <taxon>Bacillati</taxon>
        <taxon>Actinomycetota</taxon>
        <taxon>Actinomycetes</taxon>
        <taxon>Propionibacteriales</taxon>
        <taxon>Actinopolymorphaceae</taxon>
        <taxon>Actinopolymorpha</taxon>
    </lineage>
</organism>
<dbReference type="EMBL" id="JADBEM010000001">
    <property type="protein sequence ID" value="MBE1605882.1"/>
    <property type="molecule type" value="Genomic_DNA"/>
</dbReference>
<evidence type="ECO:0000313" key="2">
    <source>
        <dbReference type="Proteomes" id="UP000638648"/>
    </source>
</evidence>
<dbReference type="AlphaFoldDB" id="A0A927R7S2"/>
<keyword evidence="2" id="KW-1185">Reference proteome</keyword>
<comment type="caution">
    <text evidence="1">The sequence shown here is derived from an EMBL/GenBank/DDBJ whole genome shotgun (WGS) entry which is preliminary data.</text>
</comment>
<gene>
    <name evidence="1" type="ORF">HEB94_002730</name>
</gene>
<dbReference type="Proteomes" id="UP000638648">
    <property type="component" value="Unassembled WGS sequence"/>
</dbReference>